<evidence type="ECO:0000313" key="2">
    <source>
        <dbReference type="EMBL" id="NKQ55709.1"/>
    </source>
</evidence>
<sequence length="232" mass="25993">MLSGQSALVLHGCACAEPAPIHVTVPYFRNVERRAGLVVHRGAVKPQDVVEIGGLRTVVLEVALAEVLCRDDRRTAMSCADQALALVPGSERAEFRACVEERIRTRPDPRGRRQGLSLLDLASGRVESPMESWLLLTVADAGLPLPEPQFVIRDLEGREIYRLDFAWNAAQVGLEYDGYEAHEHRQDRDARRDEDLRRRGWVIIRAGIDDLKEPSALIARIRAALQRRGFTE</sequence>
<reference evidence="2 3" key="1">
    <citation type="submission" date="2020-04" db="EMBL/GenBank/DDBJ databases">
        <title>Novel species.</title>
        <authorList>
            <person name="Teo W.F.A."/>
            <person name="Lipun K."/>
            <person name="Srisuk N."/>
            <person name="Duangmal K."/>
        </authorList>
    </citation>
    <scope>NUCLEOTIDE SEQUENCE [LARGE SCALE GENOMIC DNA]</scope>
    <source>
        <strain evidence="2 3">K13G38</strain>
    </source>
</reference>
<gene>
    <name evidence="2" type="ORF">HFP15_22795</name>
</gene>
<dbReference type="Proteomes" id="UP000715441">
    <property type="component" value="Unassembled WGS sequence"/>
</dbReference>
<dbReference type="EMBL" id="JAAXLS010000017">
    <property type="protein sequence ID" value="NKQ55709.1"/>
    <property type="molecule type" value="Genomic_DNA"/>
</dbReference>
<dbReference type="Gene3D" id="3.40.960.10">
    <property type="entry name" value="VSR Endonuclease"/>
    <property type="match status" value="1"/>
</dbReference>
<organism evidence="2 3">
    <name type="scientific">Amycolatopsis acididurans</name>
    <dbReference type="NCBI Taxonomy" id="2724524"/>
    <lineage>
        <taxon>Bacteria</taxon>
        <taxon>Bacillati</taxon>
        <taxon>Actinomycetota</taxon>
        <taxon>Actinomycetes</taxon>
        <taxon>Pseudonocardiales</taxon>
        <taxon>Pseudonocardiaceae</taxon>
        <taxon>Amycolatopsis</taxon>
    </lineage>
</organism>
<accession>A0ABX1J7S5</accession>
<evidence type="ECO:0000313" key="3">
    <source>
        <dbReference type="Proteomes" id="UP000715441"/>
    </source>
</evidence>
<keyword evidence="3" id="KW-1185">Reference proteome</keyword>
<dbReference type="InterPro" id="IPR007569">
    <property type="entry name" value="DUF559"/>
</dbReference>
<name>A0ABX1J7S5_9PSEU</name>
<proteinExistence type="predicted"/>
<dbReference type="Pfam" id="PF04480">
    <property type="entry name" value="DUF559"/>
    <property type="match status" value="1"/>
</dbReference>
<comment type="caution">
    <text evidence="2">The sequence shown here is derived from an EMBL/GenBank/DDBJ whole genome shotgun (WGS) entry which is preliminary data.</text>
</comment>
<feature type="domain" description="DUF559" evidence="1">
    <location>
        <begin position="161"/>
        <end position="225"/>
    </location>
</feature>
<protein>
    <submittedName>
        <fullName evidence="2">DUF559 domain-containing protein</fullName>
    </submittedName>
</protein>
<evidence type="ECO:0000259" key="1">
    <source>
        <dbReference type="Pfam" id="PF04480"/>
    </source>
</evidence>